<sequence>MKTIKYIFSLALVFFISCAEDDNNLSFVDEVAAPTNVSALFQITQDNTGTVTIIPNSEGAVSYNISLGDDTTEPVVIESGENIVHTYNEGAYTIGIEAVGLTGLTTSITQELVVSFNAPENLMVTIENDAAISKQVNVTSTADYAVSYNVYFGEPGNDDPVTANIGEVASYNYQDAGTYTIRVVAMSAAIETTEYTEEFEVTAILQPLAGAPTPYRSQNNVVSIYSDAYSSPDPIDFYPNWGQTTTFAPLDINGNNFIQYGGLTYQGIDFNTAPVDASEMEFLHIDVWTADDNFSAKLSPISSGPNETAYDLTLTANQWTSFDIPLSDFTDQNPLVDFSNIIQFKFDGVPSGEGTIFIDNLYFYKEPAQGGPLVFDDFEGNGNITTWAGDAAGMDNNFANPFVDANNDSATVLEYNDTGGQYANVRFDTASNFDLTGGNSTFTLKIYVPSSSISGTQPNQISLKLQDGTAAEPWVLQTEIVKPLTLDTWQELTFDFANDVTAGQPDPISRTDFNRVVLQVNSEGNSDTVIAYIDDISYGVSGDTAPFATDDFEGNGTITTWAGDAAGMDNNFANPFVDANNGSATVLEYNDTGGQYANIRFDVSPNFDLQAKSKFTLKIYVPSSSISGTQSNQISLKLQDGTAAEPWVLQTEIIKTITLDTWQEITFDFANDTTAGQPDPISRTDFNRVVLQVNSEGNNDTVIAYIDDFNYHN</sequence>
<dbReference type="STRING" id="369401.SAMN05428642_102385"/>
<dbReference type="Proteomes" id="UP000182544">
    <property type="component" value="Unassembled WGS sequence"/>
</dbReference>
<dbReference type="PROSITE" id="PS51257">
    <property type="entry name" value="PROKAR_LIPOPROTEIN"/>
    <property type="match status" value="1"/>
</dbReference>
<dbReference type="RefSeq" id="WP_072401360.1">
    <property type="nucleotide sequence ID" value="NZ_FPKV01000002.1"/>
</dbReference>
<feature type="signal peptide" evidence="1">
    <location>
        <begin position="1"/>
        <end position="19"/>
    </location>
</feature>
<name>A0A1K2IHC5_9FLAO</name>
<dbReference type="InterPro" id="IPR008979">
    <property type="entry name" value="Galactose-bd-like_sf"/>
</dbReference>
<dbReference type="Gene3D" id="2.60.120.260">
    <property type="entry name" value="Galactose-binding domain-like"/>
    <property type="match status" value="2"/>
</dbReference>
<gene>
    <name evidence="2" type="ORF">SAMN05428642_102385</name>
</gene>
<keyword evidence="1" id="KW-0732">Signal</keyword>
<reference evidence="2 3" key="1">
    <citation type="submission" date="2016-10" db="EMBL/GenBank/DDBJ databases">
        <authorList>
            <person name="de Groot N.N."/>
        </authorList>
    </citation>
    <scope>NUCLEOTIDE SEQUENCE [LARGE SCALE GENOMIC DNA]</scope>
    <source>
        <strain evidence="2 3">DSM 18180</strain>
    </source>
</reference>
<protein>
    <recommendedName>
        <fullName evidence="4">PKD domain-containing protein</fullName>
    </recommendedName>
</protein>
<proteinExistence type="predicted"/>
<evidence type="ECO:0000256" key="1">
    <source>
        <dbReference type="SAM" id="SignalP"/>
    </source>
</evidence>
<organism evidence="2 3">
    <name type="scientific">Flaviramulus basaltis</name>
    <dbReference type="NCBI Taxonomy" id="369401"/>
    <lineage>
        <taxon>Bacteria</taxon>
        <taxon>Pseudomonadati</taxon>
        <taxon>Bacteroidota</taxon>
        <taxon>Flavobacteriia</taxon>
        <taxon>Flavobacteriales</taxon>
        <taxon>Flavobacteriaceae</taxon>
        <taxon>Flaviramulus</taxon>
    </lineage>
</organism>
<evidence type="ECO:0000313" key="3">
    <source>
        <dbReference type="Proteomes" id="UP000182544"/>
    </source>
</evidence>
<evidence type="ECO:0000313" key="2">
    <source>
        <dbReference type="EMBL" id="SFZ91845.1"/>
    </source>
</evidence>
<keyword evidence="3" id="KW-1185">Reference proteome</keyword>
<dbReference type="AlphaFoldDB" id="A0A1K2IHC5"/>
<dbReference type="Gene3D" id="2.60.120.430">
    <property type="entry name" value="Galactose-binding lectin"/>
    <property type="match status" value="1"/>
</dbReference>
<dbReference type="SUPFAM" id="SSF49785">
    <property type="entry name" value="Galactose-binding domain-like"/>
    <property type="match status" value="3"/>
</dbReference>
<dbReference type="EMBL" id="FPKV01000002">
    <property type="protein sequence ID" value="SFZ91845.1"/>
    <property type="molecule type" value="Genomic_DNA"/>
</dbReference>
<accession>A0A1K2IHC5</accession>
<dbReference type="OrthoDB" id="5381604at2"/>
<evidence type="ECO:0008006" key="4">
    <source>
        <dbReference type="Google" id="ProtNLM"/>
    </source>
</evidence>
<feature type="chain" id="PRO_5012927696" description="PKD domain-containing protein" evidence="1">
    <location>
        <begin position="20"/>
        <end position="713"/>
    </location>
</feature>